<feature type="chain" id="PRO_5046804265" description="TolC family protein" evidence="8">
    <location>
        <begin position="20"/>
        <end position="417"/>
    </location>
</feature>
<gene>
    <name evidence="9" type="ORF">EMA8858_02218</name>
</gene>
<feature type="signal peptide" evidence="8">
    <location>
        <begin position="1"/>
        <end position="19"/>
    </location>
</feature>
<dbReference type="RefSeq" id="WP_238806657.1">
    <property type="nucleotide sequence ID" value="NZ_CAKLPY010000002.1"/>
</dbReference>
<dbReference type="InterPro" id="IPR003423">
    <property type="entry name" value="OMP_efflux"/>
</dbReference>
<keyword evidence="7" id="KW-0998">Cell outer membrane</keyword>
<keyword evidence="3" id="KW-0813">Transport</keyword>
<evidence type="ECO:0000256" key="1">
    <source>
        <dbReference type="ARBA" id="ARBA00004442"/>
    </source>
</evidence>
<reference evidence="9" key="1">
    <citation type="submission" date="2021-12" db="EMBL/GenBank/DDBJ databases">
        <authorList>
            <person name="Rodrigo-Torres L."/>
            <person name="Arahal R. D."/>
            <person name="Lucena T."/>
        </authorList>
    </citation>
    <scope>NUCLEOTIDE SEQUENCE</scope>
    <source>
        <strain evidence="9">CECT 8858</strain>
    </source>
</reference>
<protein>
    <recommendedName>
        <fullName evidence="11">TolC family protein</fullName>
    </recommendedName>
</protein>
<evidence type="ECO:0000256" key="3">
    <source>
        <dbReference type="ARBA" id="ARBA00022448"/>
    </source>
</evidence>
<comment type="caution">
    <text evidence="9">The sequence shown here is derived from an EMBL/GenBank/DDBJ whole genome shotgun (WGS) entry which is preliminary data.</text>
</comment>
<comment type="similarity">
    <text evidence="2">Belongs to the outer membrane factor (OMF) (TC 1.B.17) family.</text>
</comment>
<sequence length="417" mass="47789">MIKKIAFLLIIISTQTVFAQQNLTLKQCEEAFVKNNLLLLAEQYNIDIAKASVIQSKIWELPYASGELNAINPQNKRVLDIGAKGQKAIAVQQLLYLGKKKKNEVEFAKSTVGIAELQFEQLLKNLRFQLHQSFFNSYFEQQKILSINKQIANIDTLVKVYSQQAQKGNWPLRDVVRLQSLSFNLKNDFLAVQKNINDEQENLKILIGSQETINPIVEERGLNNYFEKNNLPVSEALLAMALEKNPDYLSFLKIIESNELMIKWQKSLAKPDITVGASYDQRGGAFGNQVNFTVGIPLALWNRNKGNIKIAEAEFEKSKLLKEQKILELKSQIDNAYSTWNQQREQYSHIISSGIENFDVVYKGILFNFQKQNIALLEFTDFMESYNQSTLQLIEMRKQLILSGESINHIVNVNLFN</sequence>
<dbReference type="Proteomes" id="UP000837932">
    <property type="component" value="Unassembled WGS sequence"/>
</dbReference>
<evidence type="ECO:0000256" key="5">
    <source>
        <dbReference type="ARBA" id="ARBA00022692"/>
    </source>
</evidence>
<keyword evidence="5" id="KW-0812">Transmembrane</keyword>
<proteinExistence type="inferred from homology"/>
<evidence type="ECO:0000313" key="9">
    <source>
        <dbReference type="EMBL" id="CAH0996088.1"/>
    </source>
</evidence>
<dbReference type="Pfam" id="PF02321">
    <property type="entry name" value="OEP"/>
    <property type="match status" value="1"/>
</dbReference>
<dbReference type="Gene3D" id="1.20.1600.10">
    <property type="entry name" value="Outer membrane efflux proteins (OEP)"/>
    <property type="match status" value="1"/>
</dbReference>
<keyword evidence="10" id="KW-1185">Reference proteome</keyword>
<comment type="subcellular location">
    <subcellularLocation>
        <location evidence="1">Cell outer membrane</location>
    </subcellularLocation>
</comment>
<dbReference type="InterPro" id="IPR051906">
    <property type="entry name" value="TolC-like"/>
</dbReference>
<organism evidence="9 10">
    <name type="scientific">Emticicia aquatica</name>
    <dbReference type="NCBI Taxonomy" id="1681835"/>
    <lineage>
        <taxon>Bacteria</taxon>
        <taxon>Pseudomonadati</taxon>
        <taxon>Bacteroidota</taxon>
        <taxon>Cytophagia</taxon>
        <taxon>Cytophagales</taxon>
        <taxon>Leadbetterellaceae</taxon>
        <taxon>Emticicia</taxon>
    </lineage>
</organism>
<dbReference type="EMBL" id="CAKLPY010000002">
    <property type="protein sequence ID" value="CAH0996088.1"/>
    <property type="molecule type" value="Genomic_DNA"/>
</dbReference>
<keyword evidence="4" id="KW-1134">Transmembrane beta strand</keyword>
<accession>A0ABM9AR28</accession>
<keyword evidence="6" id="KW-0472">Membrane</keyword>
<evidence type="ECO:0000256" key="7">
    <source>
        <dbReference type="ARBA" id="ARBA00023237"/>
    </source>
</evidence>
<evidence type="ECO:0000256" key="6">
    <source>
        <dbReference type="ARBA" id="ARBA00023136"/>
    </source>
</evidence>
<evidence type="ECO:0000256" key="2">
    <source>
        <dbReference type="ARBA" id="ARBA00007613"/>
    </source>
</evidence>
<dbReference type="PANTHER" id="PTHR30026:SF20">
    <property type="entry name" value="OUTER MEMBRANE PROTEIN TOLC"/>
    <property type="match status" value="1"/>
</dbReference>
<keyword evidence="8" id="KW-0732">Signal</keyword>
<name>A0ABM9AR28_9BACT</name>
<evidence type="ECO:0000256" key="8">
    <source>
        <dbReference type="SAM" id="SignalP"/>
    </source>
</evidence>
<dbReference type="PANTHER" id="PTHR30026">
    <property type="entry name" value="OUTER MEMBRANE PROTEIN TOLC"/>
    <property type="match status" value="1"/>
</dbReference>
<evidence type="ECO:0000256" key="4">
    <source>
        <dbReference type="ARBA" id="ARBA00022452"/>
    </source>
</evidence>
<dbReference type="SUPFAM" id="SSF56954">
    <property type="entry name" value="Outer membrane efflux proteins (OEP)"/>
    <property type="match status" value="1"/>
</dbReference>
<evidence type="ECO:0008006" key="11">
    <source>
        <dbReference type="Google" id="ProtNLM"/>
    </source>
</evidence>
<evidence type="ECO:0000313" key="10">
    <source>
        <dbReference type="Proteomes" id="UP000837932"/>
    </source>
</evidence>